<dbReference type="CDD" id="cd08589">
    <property type="entry name" value="PI-PLCc_SaPLC1_like"/>
    <property type="match status" value="1"/>
</dbReference>
<feature type="transmembrane region" description="Helical" evidence="1">
    <location>
        <begin position="28"/>
        <end position="47"/>
    </location>
</feature>
<accession>A0A7Z2VC34</accession>
<dbReference type="InterPro" id="IPR032075">
    <property type="entry name" value="PI-PLC-C1"/>
</dbReference>
<dbReference type="AlphaFoldDB" id="A0A7Z2VC34"/>
<protein>
    <recommendedName>
        <fullName evidence="4">Calcium-dependent phosphoinositide phospholipase C</fullName>
    </recommendedName>
</protein>
<dbReference type="Gene3D" id="3.20.20.190">
    <property type="entry name" value="Phosphatidylinositol (PI) phosphodiesterase"/>
    <property type="match status" value="1"/>
</dbReference>
<sequence length="391" mass="41745">MPGFSAVSASISRTGSDANDAREKRRTVAAGITFAVAMLGSLVASAAPHLTDLQYIGSHNSYHAGFAPSEAAVLKQRDPALFAALDYRHPALTRQLDDGVRQLELDVFADARGGRYAHPAIVAQIAKAGLAAAPASAPEGVMDKPGFKVMHVQDIDQRSNCQPLVACLQEVRAWSRQHPGHVPVFILLETKQTPIPAAFPTVQPEPFDAKAMDALDAELRSVFQPGEYISPDQVRGSARTLNAAVLVHGWPPLQAARGKVIFLLDQRIAGASYLPGHPALRGRVCFTNAVPGADDAAFIERNDGPAEEITQLVKAGYLVRTRADADLKQVQANDTTRRDRMLASGAQLISTDFPVNAPASSGYVVRFAGGAVARCNPQRPQTLCKGVDLSH</sequence>
<dbReference type="EMBL" id="CP051651">
    <property type="protein sequence ID" value="QJD68703.1"/>
    <property type="molecule type" value="Genomic_DNA"/>
</dbReference>
<dbReference type="Proteomes" id="UP000503498">
    <property type="component" value="Chromosome"/>
</dbReference>
<dbReference type="SUPFAM" id="SSF51695">
    <property type="entry name" value="PLC-like phosphodiesterases"/>
    <property type="match status" value="1"/>
</dbReference>
<gene>
    <name evidence="2" type="ORF">HG421_14005</name>
</gene>
<evidence type="ECO:0000256" key="1">
    <source>
        <dbReference type="SAM" id="Phobius"/>
    </source>
</evidence>
<dbReference type="Pfam" id="PF16670">
    <property type="entry name" value="PI-PLC-C1"/>
    <property type="match status" value="1"/>
</dbReference>
<keyword evidence="1" id="KW-1133">Transmembrane helix</keyword>
<evidence type="ECO:0000313" key="2">
    <source>
        <dbReference type="EMBL" id="QJD68703.1"/>
    </source>
</evidence>
<reference evidence="2 3" key="2">
    <citation type="submission" date="2020-04" db="EMBL/GenBank/DDBJ databases">
        <authorList>
            <person name="Fomenkov A."/>
            <person name="Anton B.P."/>
            <person name="Roberts R.J."/>
        </authorList>
    </citation>
    <scope>NUCLEOTIDE SEQUENCE [LARGE SCALE GENOMIC DNA]</scope>
    <source>
        <strain evidence="2 3">NEB122</strain>
    </source>
</reference>
<evidence type="ECO:0008006" key="4">
    <source>
        <dbReference type="Google" id="ProtNLM"/>
    </source>
</evidence>
<evidence type="ECO:0000313" key="3">
    <source>
        <dbReference type="Proteomes" id="UP000503498"/>
    </source>
</evidence>
<keyword evidence="1" id="KW-0812">Transmembrane</keyword>
<dbReference type="GO" id="GO:0006629">
    <property type="term" value="P:lipid metabolic process"/>
    <property type="evidence" value="ECO:0007669"/>
    <property type="project" value="InterPro"/>
</dbReference>
<reference evidence="2 3" key="1">
    <citation type="submission" date="2020-04" db="EMBL/GenBank/DDBJ databases">
        <title>Genome-Wide Identification of 5-Methylcytosine Sites in Bacterial Genomes By High-Throughput Sequencing of MspJI Restriction Fragments.</title>
        <authorList>
            <person name="Wu V."/>
        </authorList>
    </citation>
    <scope>NUCLEOTIDE SEQUENCE [LARGE SCALE GENOMIC DNA]</scope>
    <source>
        <strain evidence="2 3">NEB122</strain>
    </source>
</reference>
<dbReference type="GO" id="GO:0008081">
    <property type="term" value="F:phosphoric diester hydrolase activity"/>
    <property type="evidence" value="ECO:0007669"/>
    <property type="project" value="InterPro"/>
</dbReference>
<proteinExistence type="predicted"/>
<organism evidence="2 3">
    <name type="scientific">Xanthomonas campestris pv. badrii</name>
    <dbReference type="NCBI Taxonomy" id="149696"/>
    <lineage>
        <taxon>Bacteria</taxon>
        <taxon>Pseudomonadati</taxon>
        <taxon>Pseudomonadota</taxon>
        <taxon>Gammaproteobacteria</taxon>
        <taxon>Lysobacterales</taxon>
        <taxon>Lysobacteraceae</taxon>
        <taxon>Xanthomonas</taxon>
    </lineage>
</organism>
<dbReference type="InterPro" id="IPR017946">
    <property type="entry name" value="PLC-like_Pdiesterase_TIM-brl"/>
</dbReference>
<name>A0A7Z2VC34_XANCA</name>
<keyword evidence="1" id="KW-0472">Membrane</keyword>